<feature type="region of interest" description="Disordered" evidence="1">
    <location>
        <begin position="876"/>
        <end position="923"/>
    </location>
</feature>
<feature type="compositionally biased region" description="Basic and acidic residues" evidence="1">
    <location>
        <begin position="893"/>
        <end position="909"/>
    </location>
</feature>
<feature type="compositionally biased region" description="Polar residues" evidence="1">
    <location>
        <begin position="786"/>
        <end position="799"/>
    </location>
</feature>
<evidence type="ECO:0000313" key="3">
    <source>
        <dbReference type="Proteomes" id="UP000193560"/>
    </source>
</evidence>
<feature type="region of interest" description="Disordered" evidence="1">
    <location>
        <begin position="359"/>
        <end position="382"/>
    </location>
</feature>
<feature type="region of interest" description="Disordered" evidence="1">
    <location>
        <begin position="407"/>
        <end position="455"/>
    </location>
</feature>
<reference evidence="2 3" key="1">
    <citation type="submission" date="2016-07" db="EMBL/GenBank/DDBJ databases">
        <title>Pervasive Adenine N6-methylation of Active Genes in Fungi.</title>
        <authorList>
            <consortium name="DOE Joint Genome Institute"/>
            <person name="Mondo S.J."/>
            <person name="Dannebaum R.O."/>
            <person name="Kuo R.C."/>
            <person name="Labutti K."/>
            <person name="Haridas S."/>
            <person name="Kuo A."/>
            <person name="Salamov A."/>
            <person name="Ahrendt S.R."/>
            <person name="Lipzen A."/>
            <person name="Sullivan W."/>
            <person name="Andreopoulos W.B."/>
            <person name="Clum A."/>
            <person name="Lindquist E."/>
            <person name="Daum C."/>
            <person name="Ramamoorthy G.K."/>
            <person name="Gryganskyi A."/>
            <person name="Culley D."/>
            <person name="Magnuson J.K."/>
            <person name="James T.Y."/>
            <person name="O'Malley M.A."/>
            <person name="Stajich J.E."/>
            <person name="Spatafora J.W."/>
            <person name="Visel A."/>
            <person name="Grigoriev I.V."/>
        </authorList>
    </citation>
    <scope>NUCLEOTIDE SEQUENCE [LARGE SCALE GENOMIC DNA]</scope>
    <source>
        <strain evidence="2 3">NRRL 1336</strain>
    </source>
</reference>
<dbReference type="EMBL" id="MCGE01000011">
    <property type="protein sequence ID" value="ORZ16308.1"/>
    <property type="molecule type" value="Genomic_DNA"/>
</dbReference>
<evidence type="ECO:0008006" key="4">
    <source>
        <dbReference type="Google" id="ProtNLM"/>
    </source>
</evidence>
<sequence>MTDTNDEHKRYIQTNALDDNDNFSGTTQTPTSHPSFNFDKEFAAHRLAIAQGNVEKAIQSFILLQSNSEDSEKYNNYVIELSNHIDPIQDSDSSRFFQSLPALIQSTIVNTASAYLEKISYLKAYQILFDYIQAYPRHAYKYLIRTMKLLILGAQGDDKDKCIHILVTNLFPRLWKQRILLTNSGCTPTIKSTDGKHYIIIPCNLFEEFLRLGQRYYIDHRRWNDIIKFTCSMLDCCGYEGLARLDFLSHTNRFQYLKEQRHSLQVIQNDAVQQQQQQQQSAAREDETSPSTSFASRSITTKTPSSPTSTSATSVLGINADKDTLLTVVAFMCEFMAVSSQFTQFAYDYYRAICVLDSSSPSSSSSSSSDTSDTTSGGGQRQEKSCLIPICAIQSSNQLVGEHWKKPTTKTATTTSSRQAPTSNPTLSSSTSTTTLNENQYQDNDHQHQTKKSKQMDHIYEDELDSGNSKGSDGLNSDCMMGVDQTLQILSKAADCLRHLVNLWDWATHKAPDIHWTSLFGSWEIEFNRVIDAYQLPFDIYNAILLVRSDLALSTPSIPGNLSKALKLSQSICDRIEAQRRQGKDKSHLIEYNIPFMFAFRVLYTIGVIYLLVGSLQQSTLEIAIILSVFPIPQELNAEDFVTDEIDCHTAATVFRDHEYGLMHVTQRGLVVRCIKHLIVSLDSETGQQGGMASLDSAMRWDEKAGSMMVLMQYGWPYWNTRTDFWDKVIQQMKERRIFRNRSVLEYIFVPEILHILKCLHESKQVGLDILSAEFIIRNGHHRLETQSPSTSPRFTATKNSDDRTLPSLSSLPISSKSVIRPPPPMYEPTMTNTILPSMEMSPSWYSVSTQNASQVNWMSPSFYYSRPATSVVLPATRKKRTASQMGGNGDGSDDHDNDSESRQAEKGGDSGGGGDGDGDHAMDATTNVLEKRHFISDEMISKYLDQRIERFSRNKISPQRIRHVLQLFLKNMVVKGSEDE</sequence>
<feature type="compositionally biased region" description="Basic and acidic residues" evidence="1">
    <location>
        <begin position="443"/>
        <end position="455"/>
    </location>
</feature>
<gene>
    <name evidence="2" type="ORF">BCR42DRAFT_482563</name>
</gene>
<feature type="region of interest" description="Disordered" evidence="1">
    <location>
        <begin position="269"/>
        <end position="313"/>
    </location>
</feature>
<proteinExistence type="predicted"/>
<evidence type="ECO:0000256" key="1">
    <source>
        <dbReference type="SAM" id="MobiDB-lite"/>
    </source>
</evidence>
<dbReference type="OrthoDB" id="18145at2759"/>
<keyword evidence="3" id="KW-1185">Reference proteome</keyword>
<feature type="compositionally biased region" description="Low complexity" evidence="1">
    <location>
        <begin position="359"/>
        <end position="375"/>
    </location>
</feature>
<protein>
    <recommendedName>
        <fullName evidence="4">Integrator complex subunit 10</fullName>
    </recommendedName>
</protein>
<feature type="compositionally biased region" description="Low complexity" evidence="1">
    <location>
        <begin position="806"/>
        <end position="818"/>
    </location>
</feature>
<name>A0A1X2IGM7_9FUNG</name>
<comment type="caution">
    <text evidence="2">The sequence shown here is derived from an EMBL/GenBank/DDBJ whole genome shotgun (WGS) entry which is preliminary data.</text>
</comment>
<feature type="region of interest" description="Disordered" evidence="1">
    <location>
        <begin position="784"/>
        <end position="827"/>
    </location>
</feature>
<dbReference type="AlphaFoldDB" id="A0A1X2IGM7"/>
<feature type="compositionally biased region" description="Low complexity" evidence="1">
    <location>
        <begin position="296"/>
        <end position="313"/>
    </location>
</feature>
<organism evidence="2 3">
    <name type="scientific">Absidia repens</name>
    <dbReference type="NCBI Taxonomy" id="90262"/>
    <lineage>
        <taxon>Eukaryota</taxon>
        <taxon>Fungi</taxon>
        <taxon>Fungi incertae sedis</taxon>
        <taxon>Mucoromycota</taxon>
        <taxon>Mucoromycotina</taxon>
        <taxon>Mucoromycetes</taxon>
        <taxon>Mucorales</taxon>
        <taxon>Cunninghamellaceae</taxon>
        <taxon>Absidia</taxon>
    </lineage>
</organism>
<dbReference type="STRING" id="90262.A0A1X2IGM7"/>
<feature type="region of interest" description="Disordered" evidence="1">
    <location>
        <begin position="14"/>
        <end position="34"/>
    </location>
</feature>
<accession>A0A1X2IGM7</accession>
<feature type="compositionally biased region" description="Low complexity" evidence="1">
    <location>
        <begin position="409"/>
        <end position="437"/>
    </location>
</feature>
<dbReference type="Proteomes" id="UP000193560">
    <property type="component" value="Unassembled WGS sequence"/>
</dbReference>
<evidence type="ECO:0000313" key="2">
    <source>
        <dbReference type="EMBL" id="ORZ16308.1"/>
    </source>
</evidence>